<dbReference type="InterPro" id="IPR029787">
    <property type="entry name" value="Nucleotide_cyclase"/>
</dbReference>
<feature type="domain" description="PAS" evidence="1">
    <location>
        <begin position="80"/>
        <end position="150"/>
    </location>
</feature>
<dbReference type="CDD" id="cd01948">
    <property type="entry name" value="EAL"/>
    <property type="match status" value="1"/>
</dbReference>
<dbReference type="SUPFAM" id="SSF55785">
    <property type="entry name" value="PYP-like sensor domain (PAS domain)"/>
    <property type="match status" value="3"/>
</dbReference>
<dbReference type="PROSITE" id="PS50883">
    <property type="entry name" value="EAL"/>
    <property type="match status" value="1"/>
</dbReference>
<dbReference type="InterPro" id="IPR000160">
    <property type="entry name" value="GGDEF_dom"/>
</dbReference>
<dbReference type="NCBIfam" id="TIGR00254">
    <property type="entry name" value="GGDEF"/>
    <property type="match status" value="1"/>
</dbReference>
<proteinExistence type="predicted"/>
<evidence type="ECO:0000313" key="5">
    <source>
        <dbReference type="EMBL" id="MBB4232901.1"/>
    </source>
</evidence>
<evidence type="ECO:0000313" key="6">
    <source>
        <dbReference type="Proteomes" id="UP000551353"/>
    </source>
</evidence>
<feature type="domain" description="EAL" evidence="3">
    <location>
        <begin position="638"/>
        <end position="888"/>
    </location>
</feature>
<organism evidence="5 6">
    <name type="scientific">Rhizobium mongolense</name>
    <dbReference type="NCBI Taxonomy" id="57676"/>
    <lineage>
        <taxon>Bacteria</taxon>
        <taxon>Pseudomonadati</taxon>
        <taxon>Pseudomonadota</taxon>
        <taxon>Alphaproteobacteria</taxon>
        <taxon>Hyphomicrobiales</taxon>
        <taxon>Rhizobiaceae</taxon>
        <taxon>Rhizobium/Agrobacterium group</taxon>
        <taxon>Rhizobium</taxon>
    </lineage>
</organism>
<evidence type="ECO:0000259" key="2">
    <source>
        <dbReference type="PROSITE" id="PS50113"/>
    </source>
</evidence>
<dbReference type="InterPro" id="IPR001633">
    <property type="entry name" value="EAL_dom"/>
</dbReference>
<protein>
    <submittedName>
        <fullName evidence="5">Diguanylate cyclase (GGDEF)-like protein/PAS domain S-box-containing protein</fullName>
    </submittedName>
</protein>
<dbReference type="PANTHER" id="PTHR44757">
    <property type="entry name" value="DIGUANYLATE CYCLASE DGCP"/>
    <property type="match status" value="1"/>
</dbReference>
<dbReference type="RefSeq" id="WP_376774954.1">
    <property type="nucleotide sequence ID" value="NZ_JACIFX010000020.1"/>
</dbReference>
<dbReference type="InterPro" id="IPR035965">
    <property type="entry name" value="PAS-like_dom_sf"/>
</dbReference>
<feature type="domain" description="PAC" evidence="2">
    <location>
        <begin position="407"/>
        <end position="459"/>
    </location>
</feature>
<dbReference type="Gene3D" id="3.30.70.270">
    <property type="match status" value="1"/>
</dbReference>
<dbReference type="EMBL" id="JACIFX010000020">
    <property type="protein sequence ID" value="MBB4232901.1"/>
    <property type="molecule type" value="Genomic_DNA"/>
</dbReference>
<dbReference type="SUPFAM" id="SSF141868">
    <property type="entry name" value="EAL domain-like"/>
    <property type="match status" value="1"/>
</dbReference>
<feature type="domain" description="PAS" evidence="1">
    <location>
        <begin position="334"/>
        <end position="404"/>
    </location>
</feature>
<dbReference type="SMART" id="SM00086">
    <property type="entry name" value="PAC"/>
    <property type="match status" value="2"/>
</dbReference>
<dbReference type="NCBIfam" id="TIGR00229">
    <property type="entry name" value="sensory_box"/>
    <property type="match status" value="3"/>
</dbReference>
<dbReference type="SMART" id="SM00052">
    <property type="entry name" value="EAL"/>
    <property type="match status" value="1"/>
</dbReference>
<feature type="domain" description="PAS" evidence="1">
    <location>
        <begin position="208"/>
        <end position="278"/>
    </location>
</feature>
<accession>A0ABR6IYA8</accession>
<dbReference type="CDD" id="cd00130">
    <property type="entry name" value="PAS"/>
    <property type="match status" value="3"/>
</dbReference>
<dbReference type="PROSITE" id="PS50113">
    <property type="entry name" value="PAC"/>
    <property type="match status" value="1"/>
</dbReference>
<dbReference type="Pfam" id="PF08447">
    <property type="entry name" value="PAS_3"/>
    <property type="match status" value="2"/>
</dbReference>
<dbReference type="CDD" id="cd01949">
    <property type="entry name" value="GGDEF"/>
    <property type="match status" value="1"/>
</dbReference>
<evidence type="ECO:0000259" key="1">
    <source>
        <dbReference type="PROSITE" id="PS50112"/>
    </source>
</evidence>
<dbReference type="InterPro" id="IPR035919">
    <property type="entry name" value="EAL_sf"/>
</dbReference>
<dbReference type="Proteomes" id="UP000551353">
    <property type="component" value="Unassembled WGS sequence"/>
</dbReference>
<dbReference type="InterPro" id="IPR043128">
    <property type="entry name" value="Rev_trsase/Diguanyl_cyclase"/>
</dbReference>
<evidence type="ECO:0000259" key="3">
    <source>
        <dbReference type="PROSITE" id="PS50883"/>
    </source>
</evidence>
<evidence type="ECO:0000259" key="4">
    <source>
        <dbReference type="PROSITE" id="PS50887"/>
    </source>
</evidence>
<dbReference type="InterPro" id="IPR013655">
    <property type="entry name" value="PAS_fold_3"/>
</dbReference>
<dbReference type="SMART" id="SM00091">
    <property type="entry name" value="PAS"/>
    <property type="match status" value="3"/>
</dbReference>
<dbReference type="Pfam" id="PF08448">
    <property type="entry name" value="PAS_4"/>
    <property type="match status" value="1"/>
</dbReference>
<dbReference type="PROSITE" id="PS50887">
    <property type="entry name" value="GGDEF"/>
    <property type="match status" value="1"/>
</dbReference>
<comment type="caution">
    <text evidence="5">The sequence shown here is derived from an EMBL/GenBank/DDBJ whole genome shotgun (WGS) entry which is preliminary data.</text>
</comment>
<sequence>MIFAAVFWRRASWPKKCALCLLFVHQCHLRVLTRHRRSVSSLLAPVSCFFDSYRTNAVNMSSHNANARRAMHNTQLRQMAHAELGVILNAIPQPIIIKDEHSRIRLLNDAACALLGKSREDLIGRTDREFLPAAEADRIREMDEQVLRTGEELSFEEDIALADGTVRNLVIQKRLAVSAREGSTDRLIVATISDVTASRRAERELRASEDHYRSLVELHPQVPWIANPSGEVLEVGPRWKEITGIEAADALGTGWVKAMHPDDLECVWRQWTQSIATERPLDAEFRLATAEGYYRWYRNRAAARTADDGTIFLWYGIVENVDDCRRALAALTESEARFKAIADDAPVMIWVTDESGANTYNSRLWLETTGQTAEQAQGFGWADAIHPEDRQGVEAGFHAAFRLRQRSRVEYRLRRADGGCAWVIDVGQPRFASDGRFLGYVGVVLDITERRNAEDERFRAQKQIYHMVRYDALTGLPNRQFLREAFDHLLDPTARAKTVVLRLDLDGLKAVNDAYGRSIGDLLLRRVAERLRKCLKKSDILARLGGDEFVVVRTGMRHDVEATKLAQEIIEAIGTAYDLEGTHADIGVNVGLALFPKDGQSLDQLIKAADIALYQAKASGRGTCKRIEPGMDAHLKARQEMKVSLRHALKNRALELHYQPLINLHTGRITSCEALVRWKHPEKGPVSPAEFIPIAEETGLIGPLGEWILRQACTEAAKWPSQVSVAVNLSPLQFRNRRLASVIRDILSETGLEASRLQLEITESVFLNDSASNLLILQQIRQLGAKIAMDDFGTGYSSLSYLRSFRFDKIKVDRSFIADLPTGRESLAIIRAVAGIGRTLGITTTVEGVETQTQLDAINAEGFDEAQGYLFARPVPASQILEIVQSSRE</sequence>
<dbReference type="SUPFAM" id="SSF55073">
    <property type="entry name" value="Nucleotide cyclase"/>
    <property type="match status" value="1"/>
</dbReference>
<feature type="domain" description="GGDEF" evidence="4">
    <location>
        <begin position="496"/>
        <end position="629"/>
    </location>
</feature>
<dbReference type="InterPro" id="IPR052155">
    <property type="entry name" value="Biofilm_reg_signaling"/>
</dbReference>
<dbReference type="PROSITE" id="PS50112">
    <property type="entry name" value="PAS"/>
    <property type="match status" value="3"/>
</dbReference>
<dbReference type="Gene3D" id="3.20.20.450">
    <property type="entry name" value="EAL domain"/>
    <property type="match status" value="1"/>
</dbReference>
<dbReference type="Pfam" id="PF00563">
    <property type="entry name" value="EAL"/>
    <property type="match status" value="1"/>
</dbReference>
<keyword evidence="6" id="KW-1185">Reference proteome</keyword>
<dbReference type="InterPro" id="IPR000700">
    <property type="entry name" value="PAS-assoc_C"/>
</dbReference>
<name>A0ABR6IYA8_9HYPH</name>
<dbReference type="Gene3D" id="3.30.450.20">
    <property type="entry name" value="PAS domain"/>
    <property type="match status" value="3"/>
</dbReference>
<dbReference type="InterPro" id="IPR013656">
    <property type="entry name" value="PAS_4"/>
</dbReference>
<gene>
    <name evidence="5" type="ORF">GGD56_006800</name>
</gene>
<reference evidence="5 6" key="1">
    <citation type="submission" date="2020-08" db="EMBL/GenBank/DDBJ databases">
        <title>Genomic Encyclopedia of Type Strains, Phase IV (KMG-V): Genome sequencing to study the core and pangenomes of soil and plant-associated prokaryotes.</title>
        <authorList>
            <person name="Whitman W."/>
        </authorList>
    </citation>
    <scope>NUCLEOTIDE SEQUENCE [LARGE SCALE GENOMIC DNA]</scope>
    <source>
        <strain evidence="5 6">SEMIA 4087</strain>
    </source>
</reference>
<dbReference type="PANTHER" id="PTHR44757:SF2">
    <property type="entry name" value="BIOFILM ARCHITECTURE MAINTENANCE PROTEIN MBAA"/>
    <property type="match status" value="1"/>
</dbReference>
<dbReference type="InterPro" id="IPR001610">
    <property type="entry name" value="PAC"/>
</dbReference>
<dbReference type="SMART" id="SM00267">
    <property type="entry name" value="GGDEF"/>
    <property type="match status" value="1"/>
</dbReference>
<dbReference type="InterPro" id="IPR000014">
    <property type="entry name" value="PAS"/>
</dbReference>
<dbReference type="Pfam" id="PF00990">
    <property type="entry name" value="GGDEF"/>
    <property type="match status" value="1"/>
</dbReference>